<dbReference type="SUPFAM" id="SSF55008">
    <property type="entry name" value="HMA, heavy metal-associated domain"/>
    <property type="match status" value="1"/>
</dbReference>
<accession>A0A7L5E353</accession>
<dbReference type="Pfam" id="PF00403">
    <property type="entry name" value="HMA"/>
    <property type="match status" value="1"/>
</dbReference>
<evidence type="ECO:0000259" key="1">
    <source>
        <dbReference type="PROSITE" id="PS50846"/>
    </source>
</evidence>
<dbReference type="InterPro" id="IPR006121">
    <property type="entry name" value="HMA_dom"/>
</dbReference>
<dbReference type="Gene3D" id="3.30.70.100">
    <property type="match status" value="1"/>
</dbReference>
<sequence length="69" mass="7368">MQTLKFKTNINCSSCIASVTTALNSVKGVQKWDVDTASPKKILTITADGIKPDIVIGALKEKGFTAEIN</sequence>
<name>A0A7L5E353_9SPHI</name>
<dbReference type="RefSeq" id="WP_169607183.1">
    <property type="nucleotide sequence ID" value="NZ_CP051682.1"/>
</dbReference>
<proteinExistence type="predicted"/>
<feature type="domain" description="HMA" evidence="1">
    <location>
        <begin position="1"/>
        <end position="67"/>
    </location>
</feature>
<keyword evidence="3" id="KW-1185">Reference proteome</keyword>
<organism evidence="2 3">
    <name type="scientific">Mucilaginibacter robiniae</name>
    <dbReference type="NCBI Taxonomy" id="2728022"/>
    <lineage>
        <taxon>Bacteria</taxon>
        <taxon>Pseudomonadati</taxon>
        <taxon>Bacteroidota</taxon>
        <taxon>Sphingobacteriia</taxon>
        <taxon>Sphingobacteriales</taxon>
        <taxon>Sphingobacteriaceae</taxon>
        <taxon>Mucilaginibacter</taxon>
    </lineage>
</organism>
<protein>
    <submittedName>
        <fullName evidence="2">Heavy-metal-associated domain-containing protein</fullName>
    </submittedName>
</protein>
<dbReference type="CDD" id="cd00371">
    <property type="entry name" value="HMA"/>
    <property type="match status" value="1"/>
</dbReference>
<dbReference type="EMBL" id="CP051682">
    <property type="protein sequence ID" value="QJD96084.1"/>
    <property type="molecule type" value="Genomic_DNA"/>
</dbReference>
<dbReference type="GO" id="GO:0046872">
    <property type="term" value="F:metal ion binding"/>
    <property type="evidence" value="ECO:0007669"/>
    <property type="project" value="InterPro"/>
</dbReference>
<dbReference type="Proteomes" id="UP000503278">
    <property type="component" value="Chromosome"/>
</dbReference>
<evidence type="ECO:0000313" key="2">
    <source>
        <dbReference type="EMBL" id="QJD96084.1"/>
    </source>
</evidence>
<evidence type="ECO:0000313" key="3">
    <source>
        <dbReference type="Proteomes" id="UP000503278"/>
    </source>
</evidence>
<dbReference type="KEGG" id="mrob:HH214_09450"/>
<reference evidence="2 3" key="1">
    <citation type="submission" date="2020-04" db="EMBL/GenBank/DDBJ databases">
        <title>Genome sequencing of novel species.</title>
        <authorList>
            <person name="Heo J."/>
            <person name="Kim S.-J."/>
            <person name="Kim J.-S."/>
            <person name="Hong S.-B."/>
            <person name="Kwon S.-W."/>
        </authorList>
    </citation>
    <scope>NUCLEOTIDE SEQUENCE [LARGE SCALE GENOMIC DNA]</scope>
    <source>
        <strain evidence="2 3">F39-2</strain>
    </source>
</reference>
<dbReference type="AlphaFoldDB" id="A0A7L5E353"/>
<dbReference type="InterPro" id="IPR036163">
    <property type="entry name" value="HMA_dom_sf"/>
</dbReference>
<gene>
    <name evidence="2" type="ORF">HH214_09450</name>
</gene>
<dbReference type="PROSITE" id="PS50846">
    <property type="entry name" value="HMA_2"/>
    <property type="match status" value="1"/>
</dbReference>